<evidence type="ECO:0000313" key="1">
    <source>
        <dbReference type="EMBL" id="RVW14842.1"/>
    </source>
</evidence>
<accession>A0A438BV49</accession>
<proteinExistence type="predicted"/>
<reference evidence="1 2" key="1">
    <citation type="journal article" date="2018" name="PLoS Genet.">
        <title>Population sequencing reveals clonal diversity and ancestral inbreeding in the grapevine cultivar Chardonnay.</title>
        <authorList>
            <person name="Roach M.J."/>
            <person name="Johnson D.L."/>
            <person name="Bohlmann J."/>
            <person name="van Vuuren H.J."/>
            <person name="Jones S.J."/>
            <person name="Pretorius I.S."/>
            <person name="Schmidt S.A."/>
            <person name="Borneman A.R."/>
        </authorList>
    </citation>
    <scope>NUCLEOTIDE SEQUENCE [LARGE SCALE GENOMIC DNA]</scope>
    <source>
        <strain evidence="2">cv. Chardonnay</strain>
        <tissue evidence="1">Leaf</tissue>
    </source>
</reference>
<dbReference type="PANTHER" id="PTHR32108">
    <property type="entry name" value="DNA-DIRECTED RNA POLYMERASE SUBUNIT ALPHA"/>
    <property type="match status" value="1"/>
</dbReference>
<dbReference type="EMBL" id="QGNW01002610">
    <property type="protein sequence ID" value="RVW14842.1"/>
    <property type="molecule type" value="Genomic_DNA"/>
</dbReference>
<dbReference type="Proteomes" id="UP000288805">
    <property type="component" value="Unassembled WGS sequence"/>
</dbReference>
<sequence>MPLSQALQKLIDVGLLTTLAPRPLSQPIPPQFRIDLHCAYHHGLEHETDRCTALKHAIQDLIDQGMVHLGQPSVTTNPLPTHTTHAILSPVDDIHFIDFAEPDGHIHMLSWDESEPKPIVVDGIYETPFVLIPDVDEVHTPNIQYVICGGKNTQACISIWSLLTSSNIHRDALIQAMNKIMVETTTTPEGLIHMMTVGRVTCIVFSDDDLLPKGSDHTRYLHISVGCSNHRVPYVLLDNDSALNIWPLATTIALGLGQHQHEPSEFIVVVDHDAPFGLGFIPIESNYRYMTQLHKERTHLDGIIDGFSVVQEAELQCFAHKLQLSDGAPGIFASALVVPSSLDCISLLTFYFPDEVDEYGTFIEIGDMVDETVPHDEYIDEMLAMSMSQIYGNGLA</sequence>
<name>A0A438BV49_VITVI</name>
<dbReference type="AlphaFoldDB" id="A0A438BV49"/>
<gene>
    <name evidence="1" type="ORF">CK203_072257</name>
</gene>
<evidence type="ECO:0000313" key="2">
    <source>
        <dbReference type="Proteomes" id="UP000288805"/>
    </source>
</evidence>
<protein>
    <submittedName>
        <fullName evidence="1">Uncharacterized protein</fullName>
    </submittedName>
</protein>
<comment type="caution">
    <text evidence="1">The sequence shown here is derived from an EMBL/GenBank/DDBJ whole genome shotgun (WGS) entry which is preliminary data.</text>
</comment>
<organism evidence="1 2">
    <name type="scientific">Vitis vinifera</name>
    <name type="common">Grape</name>
    <dbReference type="NCBI Taxonomy" id="29760"/>
    <lineage>
        <taxon>Eukaryota</taxon>
        <taxon>Viridiplantae</taxon>
        <taxon>Streptophyta</taxon>
        <taxon>Embryophyta</taxon>
        <taxon>Tracheophyta</taxon>
        <taxon>Spermatophyta</taxon>
        <taxon>Magnoliopsida</taxon>
        <taxon>eudicotyledons</taxon>
        <taxon>Gunneridae</taxon>
        <taxon>Pentapetalae</taxon>
        <taxon>rosids</taxon>
        <taxon>Vitales</taxon>
        <taxon>Vitaceae</taxon>
        <taxon>Viteae</taxon>
        <taxon>Vitis</taxon>
    </lineage>
</organism>